<dbReference type="AlphaFoldDB" id="A0A2J5HZT7"/>
<reference evidence="3" key="1">
    <citation type="submission" date="2017-12" db="EMBL/GenBank/DDBJ databases">
        <authorList>
            <consortium name="DOE Joint Genome Institute"/>
            <person name="Mondo S.J."/>
            <person name="Kjaerbolling I."/>
            <person name="Vesth T.C."/>
            <person name="Frisvad J.C."/>
            <person name="Nybo J.L."/>
            <person name="Theobald S."/>
            <person name="Kuo A."/>
            <person name="Bowyer P."/>
            <person name="Matsuda Y."/>
            <person name="Lyhne E.K."/>
            <person name="Kogle M.E."/>
            <person name="Clum A."/>
            <person name="Lipzen A."/>
            <person name="Salamov A."/>
            <person name="Ngan C.Y."/>
            <person name="Daum C."/>
            <person name="Chiniquy J."/>
            <person name="Barry K."/>
            <person name="LaButti K."/>
            <person name="Haridas S."/>
            <person name="Simmons B.A."/>
            <person name="Magnuson J.K."/>
            <person name="Mortensen U.H."/>
            <person name="Larsen T.O."/>
            <person name="Grigoriev I.V."/>
            <person name="Baker S.E."/>
            <person name="Andersen M.R."/>
            <person name="Nordberg H.P."/>
            <person name="Cantor M.N."/>
            <person name="Hua S.X."/>
        </authorList>
    </citation>
    <scope>NUCLEOTIDE SEQUENCE [LARGE SCALE GENOMIC DNA]</scope>
    <source>
        <strain evidence="3">IBT 19404</strain>
    </source>
</reference>
<organism evidence="2 3">
    <name type="scientific">Aspergillus taichungensis</name>
    <dbReference type="NCBI Taxonomy" id="482145"/>
    <lineage>
        <taxon>Eukaryota</taxon>
        <taxon>Fungi</taxon>
        <taxon>Dikarya</taxon>
        <taxon>Ascomycota</taxon>
        <taxon>Pezizomycotina</taxon>
        <taxon>Eurotiomycetes</taxon>
        <taxon>Eurotiomycetidae</taxon>
        <taxon>Eurotiales</taxon>
        <taxon>Aspergillaceae</taxon>
        <taxon>Aspergillus</taxon>
        <taxon>Aspergillus subgen. Circumdati</taxon>
    </lineage>
</organism>
<keyword evidence="1" id="KW-0472">Membrane</keyword>
<feature type="transmembrane region" description="Helical" evidence="1">
    <location>
        <begin position="66"/>
        <end position="86"/>
    </location>
</feature>
<name>A0A2J5HZT7_9EURO</name>
<dbReference type="Proteomes" id="UP000235023">
    <property type="component" value="Unassembled WGS sequence"/>
</dbReference>
<evidence type="ECO:0000313" key="2">
    <source>
        <dbReference type="EMBL" id="PLN83022.1"/>
    </source>
</evidence>
<evidence type="ECO:0000313" key="3">
    <source>
        <dbReference type="Proteomes" id="UP000235023"/>
    </source>
</evidence>
<evidence type="ECO:0000256" key="1">
    <source>
        <dbReference type="SAM" id="Phobius"/>
    </source>
</evidence>
<dbReference type="EMBL" id="KZ559522">
    <property type="protein sequence ID" value="PLN83022.1"/>
    <property type="molecule type" value="Genomic_DNA"/>
</dbReference>
<sequence length="103" mass="12196">MLATRSWGNPPPKKEYGIYFSNHQPCGLDQYRTPNIPGKRRCGVCGCRESQKSRERSWTGSSNARGGFYFLLFVNYSHLGFLYYYYHYYYDYVTLLVSFVFPR</sequence>
<accession>A0A2J5HZT7</accession>
<keyword evidence="3" id="KW-1185">Reference proteome</keyword>
<dbReference type="OrthoDB" id="2020720at2759"/>
<protein>
    <submittedName>
        <fullName evidence="2">Uncharacterized protein</fullName>
    </submittedName>
</protein>
<proteinExistence type="predicted"/>
<gene>
    <name evidence="2" type="ORF">BDW42DRAFT_70511</name>
</gene>
<keyword evidence="1" id="KW-1133">Transmembrane helix</keyword>
<keyword evidence="1" id="KW-0812">Transmembrane</keyword>